<dbReference type="eggNOG" id="COG3843">
    <property type="taxonomic scope" value="Bacteria"/>
</dbReference>
<dbReference type="EMBL" id="CP003283">
    <property type="protein sequence ID" value="AFL96345.1"/>
    <property type="molecule type" value="Genomic_DNA"/>
</dbReference>
<name>I3ZXB1_ORNRL</name>
<evidence type="ECO:0000259" key="1">
    <source>
        <dbReference type="Pfam" id="PF03432"/>
    </source>
</evidence>
<dbReference type="Proteomes" id="UP000006051">
    <property type="component" value="Chromosome"/>
</dbReference>
<dbReference type="GeneID" id="71568399"/>
<dbReference type="AlphaFoldDB" id="I3ZXB1"/>
<keyword evidence="3" id="KW-1185">Reference proteome</keyword>
<reference evidence="2 3" key="1">
    <citation type="submission" date="2012-06" db="EMBL/GenBank/DDBJ databases">
        <title>The complete genome of Ornithobacterium rhinotracheale DSM 15997.</title>
        <authorList>
            <consortium name="US DOE Joint Genome Institute (JGI-PGF)"/>
            <person name="Lucas S."/>
            <person name="Copeland A."/>
            <person name="Lapidus A."/>
            <person name="Goodwin L."/>
            <person name="Pitluck S."/>
            <person name="Peters L."/>
            <person name="Mikhailova N."/>
            <person name="Teshima H."/>
            <person name="Kyrpides N."/>
            <person name="Mavromatis K."/>
            <person name="Pagani I."/>
            <person name="Ivanova N."/>
            <person name="Ovchinnikova G."/>
            <person name="Zeytun A."/>
            <person name="Detter J.C."/>
            <person name="Han C."/>
            <person name="Land M."/>
            <person name="Hauser L."/>
            <person name="Markowitz V."/>
            <person name="Cheng J.-F."/>
            <person name="Hugenholtz P."/>
            <person name="Woyke T."/>
            <person name="Wu D."/>
            <person name="Lang E."/>
            <person name="Kopitz M."/>
            <person name="Brambilla E."/>
            <person name="Klenk H.-P."/>
            <person name="Eisen J.A."/>
        </authorList>
    </citation>
    <scope>NUCLEOTIDE SEQUENCE [LARGE SCALE GENOMIC DNA]</scope>
    <source>
        <strain evidence="3">ATCC 51463 / DSM 15997 / CCUG 23171 / LMG 9086</strain>
    </source>
</reference>
<dbReference type="STRING" id="867902.Ornrh_0118"/>
<dbReference type="RefSeq" id="WP_014789975.1">
    <property type="nucleotide sequence ID" value="NC_018016.1"/>
</dbReference>
<evidence type="ECO:0000313" key="3">
    <source>
        <dbReference type="Proteomes" id="UP000006051"/>
    </source>
</evidence>
<evidence type="ECO:0000313" key="2">
    <source>
        <dbReference type="EMBL" id="AFL96345.1"/>
    </source>
</evidence>
<feature type="domain" description="MobA/VirD2-like nuclease" evidence="1">
    <location>
        <begin position="24"/>
        <end position="147"/>
    </location>
</feature>
<gene>
    <name evidence="2" type="ordered locus">Ornrh_0118</name>
</gene>
<dbReference type="KEGG" id="orh:Ornrh_0118"/>
<dbReference type="InterPro" id="IPR005094">
    <property type="entry name" value="Endonuclease_MobA/VirD2"/>
</dbReference>
<sequence>MNNSATTRRISKIAIQYNGDDLGKAQLVGLNLLLGDDAEQQFKEMKIVKQRNRKIKQWALTGYISPEKNIGDSLTNEELADITIQSLRKIGVTELNQYRLDIHNSTKQKHIHFVVNRVDLNGKCTVKAHDIGKRFGEAVRSVCKEKGIKTDIEITAEKKEKMLNDLQLVLNTARNFVELENKMRELGYWLKLSQNSKVGVSGMRVARIEDLNPNTKRVYEPGYKLSELTNKLKIKHIKQILNENERRKITIRRVR</sequence>
<dbReference type="GeneID" id="97256894"/>
<dbReference type="HOGENOM" id="CLU_1089224_0_0_10"/>
<accession>I3ZXB1</accession>
<proteinExistence type="predicted"/>
<dbReference type="PATRIC" id="fig|867902.3.peg.117"/>
<dbReference type="Pfam" id="PF03432">
    <property type="entry name" value="Relaxase"/>
    <property type="match status" value="1"/>
</dbReference>
<organism evidence="2 3">
    <name type="scientific">Ornithobacterium rhinotracheale (strain ATCC 51463 / DSM 15997 / CCUG 23171 / CIP 104009 / LMG 9086)</name>
    <dbReference type="NCBI Taxonomy" id="867902"/>
    <lineage>
        <taxon>Bacteria</taxon>
        <taxon>Pseudomonadati</taxon>
        <taxon>Bacteroidota</taxon>
        <taxon>Flavobacteriia</taxon>
        <taxon>Flavobacteriales</taxon>
        <taxon>Weeksellaceae</taxon>
        <taxon>Ornithobacterium</taxon>
    </lineage>
</organism>
<protein>
    <submittedName>
        <fullName evidence="2">Relaxase/mobilization nuclease</fullName>
    </submittedName>
</protein>